<evidence type="ECO:0000313" key="3">
    <source>
        <dbReference type="EMBL" id="WKW13240.1"/>
    </source>
</evidence>
<evidence type="ECO:0000256" key="1">
    <source>
        <dbReference type="SAM" id="SignalP"/>
    </source>
</evidence>
<dbReference type="EMBL" id="CP130613">
    <property type="protein sequence ID" value="WKW16147.1"/>
    <property type="molecule type" value="Genomic_DNA"/>
</dbReference>
<sequence length="260" mass="28176">MHTMTRWTATAVVPLAMLAAPAAAQESTTWRWDGTLAEGRTVNLHNVNGSVRFESGSGDRVEVEAEKRWRRGDPDDVRIEARQLSNGNVVICAMWRRNDSCSEGGINGGDREWNRNNDVSVHFVVRVPAYANVDANTVNGSVEVAELRGRVDANTVNGNVEAASSGGPVRARTVNGSIRARGLITDDLEYNTVNGSIEIELPANTNADVSLRTTNGRVTSDFPITFTGEINPRRIEAKVGNGGPELRARTVNGGIRLIKQ</sequence>
<accession>A0AA49K1P7</accession>
<reference evidence="4" key="1">
    <citation type="submission" date="2023-07" db="EMBL/GenBank/DDBJ databases">
        <authorList>
            <person name="Haufschild T."/>
            <person name="Kallscheuer N."/>
            <person name="Hammer J."/>
            <person name="Kohn T."/>
            <person name="Kabuu M."/>
            <person name="Jogler M."/>
            <person name="Wohfarth N."/>
            <person name="Heuer A."/>
            <person name="Rohde M."/>
            <person name="van Teeseling M.C.F."/>
            <person name="Jogler C."/>
        </authorList>
    </citation>
    <scope>NUCLEOTIDE SEQUENCE</scope>
    <source>
        <strain evidence="3">Strain 138</strain>
        <strain evidence="4">Strain 318</strain>
    </source>
</reference>
<protein>
    <submittedName>
        <fullName evidence="4">DUF4097 family beta strand repeat-containing protein</fullName>
    </submittedName>
</protein>
<evidence type="ECO:0000259" key="2">
    <source>
        <dbReference type="Pfam" id="PF13349"/>
    </source>
</evidence>
<proteinExistence type="predicted"/>
<dbReference type="Proteomes" id="UP001229955">
    <property type="component" value="Chromosome"/>
</dbReference>
<evidence type="ECO:0000313" key="5">
    <source>
        <dbReference type="Proteomes" id="UP001229955"/>
    </source>
</evidence>
<dbReference type="AlphaFoldDB" id="A0AA49K1P7"/>
<evidence type="ECO:0000313" key="4">
    <source>
        <dbReference type="EMBL" id="WKW16147.1"/>
    </source>
</evidence>
<accession>A0AA49JW36</accession>
<gene>
    <name evidence="3" type="ORF">Strain138_002557</name>
    <name evidence="4" type="ORF">Strain318_002557</name>
</gene>
<dbReference type="EMBL" id="CP130612">
    <property type="protein sequence ID" value="WKW13240.1"/>
    <property type="molecule type" value="Genomic_DNA"/>
</dbReference>
<name>A0AA49K1P7_9BACT</name>
<feature type="signal peptide" evidence="1">
    <location>
        <begin position="1"/>
        <end position="24"/>
    </location>
</feature>
<dbReference type="Pfam" id="PF13349">
    <property type="entry name" value="DUF4097"/>
    <property type="match status" value="1"/>
</dbReference>
<dbReference type="KEGG" id="pspc:Strain318_002557"/>
<dbReference type="RefSeq" id="WP_367886100.1">
    <property type="nucleotide sequence ID" value="NZ_CP130612.1"/>
</dbReference>
<feature type="domain" description="DUF4097" evidence="2">
    <location>
        <begin position="130"/>
        <end position="256"/>
    </location>
</feature>
<organism evidence="4 5">
    <name type="scientific">Pseudogemmatithrix spongiicola</name>
    <dbReference type="NCBI Taxonomy" id="3062599"/>
    <lineage>
        <taxon>Bacteria</taxon>
        <taxon>Pseudomonadati</taxon>
        <taxon>Gemmatimonadota</taxon>
        <taxon>Gemmatimonadia</taxon>
        <taxon>Gemmatimonadales</taxon>
        <taxon>Gemmatimonadaceae</taxon>
        <taxon>Pseudogemmatithrix</taxon>
    </lineage>
</organism>
<feature type="chain" id="PRO_5041439018" evidence="1">
    <location>
        <begin position="25"/>
        <end position="260"/>
    </location>
</feature>
<dbReference type="InterPro" id="IPR025164">
    <property type="entry name" value="Toastrack_DUF4097"/>
</dbReference>
<keyword evidence="5" id="KW-1185">Reference proteome</keyword>
<keyword evidence="1" id="KW-0732">Signal</keyword>